<dbReference type="SMART" id="SM00355">
    <property type="entry name" value="ZnF_C2H2"/>
    <property type="match status" value="2"/>
</dbReference>
<organism evidence="13 14">
    <name type="scientific">Aspergillus pseudodeflectus</name>
    <dbReference type="NCBI Taxonomy" id="176178"/>
    <lineage>
        <taxon>Eukaryota</taxon>
        <taxon>Fungi</taxon>
        <taxon>Dikarya</taxon>
        <taxon>Ascomycota</taxon>
        <taxon>Pezizomycotina</taxon>
        <taxon>Eurotiomycetes</taxon>
        <taxon>Eurotiomycetidae</taxon>
        <taxon>Eurotiales</taxon>
        <taxon>Aspergillaceae</taxon>
        <taxon>Aspergillus</taxon>
        <taxon>Aspergillus subgen. Nidulantes</taxon>
    </lineage>
</organism>
<evidence type="ECO:0000259" key="12">
    <source>
        <dbReference type="PROSITE" id="PS50157"/>
    </source>
</evidence>
<accession>A0ABR4JGW5</accession>
<dbReference type="InterPro" id="IPR036236">
    <property type="entry name" value="Znf_C2H2_sf"/>
</dbReference>
<comment type="caution">
    <text evidence="13">The sequence shown here is derived from an EMBL/GenBank/DDBJ whole genome shotgun (WGS) entry which is preliminary data.</text>
</comment>
<keyword evidence="8" id="KW-0183">Conidiation</keyword>
<keyword evidence="7" id="KW-0010">Activator</keyword>
<feature type="region of interest" description="Disordered" evidence="11">
    <location>
        <begin position="49"/>
        <end position="71"/>
    </location>
</feature>
<dbReference type="Pfam" id="PF00096">
    <property type="entry name" value="zf-C2H2"/>
    <property type="match status" value="1"/>
</dbReference>
<dbReference type="PROSITE" id="PS50157">
    <property type="entry name" value="ZINC_FINGER_C2H2_2"/>
    <property type="match status" value="1"/>
</dbReference>
<keyword evidence="6" id="KW-0749">Sporulation</keyword>
<evidence type="ECO:0000313" key="14">
    <source>
        <dbReference type="Proteomes" id="UP001610444"/>
    </source>
</evidence>
<feature type="domain" description="C2H2-type" evidence="12">
    <location>
        <begin position="192"/>
        <end position="222"/>
    </location>
</feature>
<evidence type="ECO:0000256" key="1">
    <source>
        <dbReference type="ARBA" id="ARBA00004123"/>
    </source>
</evidence>
<evidence type="ECO:0000256" key="3">
    <source>
        <dbReference type="ARBA" id="ARBA00022737"/>
    </source>
</evidence>
<name>A0ABR4JGW5_9EURO</name>
<dbReference type="Gene3D" id="3.30.160.60">
    <property type="entry name" value="Classic Zinc Finger"/>
    <property type="match status" value="1"/>
</dbReference>
<evidence type="ECO:0000256" key="4">
    <source>
        <dbReference type="ARBA" id="ARBA00022771"/>
    </source>
</evidence>
<keyword evidence="2" id="KW-0479">Metal-binding</keyword>
<protein>
    <recommendedName>
        <fullName evidence="9">C2H2 type master regulator of conidiophore development brlA</fullName>
    </recommendedName>
</protein>
<sequence>MPLNTFLDSSFSLNLGPGTGTAPLLGALLEDPRYPYYNSIYRHSPYQYPGGIPDTPDTLPSPPQSSGLISPSSGYSSGFAGQDMPFDISPLYESPTSYHHPDSLTQNMPMGILSSLFLVNHYATSPPQLFPQLSTAATSTSSHYRISKPSTIPCVPNPLKCGFAGCTYNGSFSKKGQLTRHVKTQHISPRSFQCPESGCGKSFSRKDNMGEHMRRMHLGKYAQVMAVSGHSC</sequence>
<evidence type="ECO:0000313" key="13">
    <source>
        <dbReference type="EMBL" id="KAL2839287.1"/>
    </source>
</evidence>
<reference evidence="13 14" key="1">
    <citation type="submission" date="2024-07" db="EMBL/GenBank/DDBJ databases">
        <title>Section-level genome sequencing and comparative genomics of Aspergillus sections Usti and Cavernicolus.</title>
        <authorList>
            <consortium name="Lawrence Berkeley National Laboratory"/>
            <person name="Nybo J.L."/>
            <person name="Vesth T.C."/>
            <person name="Theobald S."/>
            <person name="Frisvad J.C."/>
            <person name="Larsen T.O."/>
            <person name="Kjaerboelling I."/>
            <person name="Rothschild-Mancinelli K."/>
            <person name="Lyhne E.K."/>
            <person name="Kogle M.E."/>
            <person name="Barry K."/>
            <person name="Clum A."/>
            <person name="Na H."/>
            <person name="Ledsgaard L."/>
            <person name="Lin J."/>
            <person name="Lipzen A."/>
            <person name="Kuo A."/>
            <person name="Riley R."/>
            <person name="Mondo S."/>
            <person name="LaButti K."/>
            <person name="Haridas S."/>
            <person name="Pangalinan J."/>
            <person name="Salamov A.A."/>
            <person name="Simmons B.A."/>
            <person name="Magnuson J.K."/>
            <person name="Chen J."/>
            <person name="Drula E."/>
            <person name="Henrissat B."/>
            <person name="Wiebenga A."/>
            <person name="Lubbers R.J."/>
            <person name="Gomes A.C."/>
            <person name="Macurrencykelacurrency M.R."/>
            <person name="Stajich J."/>
            <person name="Grigoriev I.V."/>
            <person name="Mortensen U.H."/>
            <person name="De vries R.P."/>
            <person name="Baker S.E."/>
            <person name="Andersen M.R."/>
        </authorList>
    </citation>
    <scope>NUCLEOTIDE SEQUENCE [LARGE SCALE GENOMIC DNA]</scope>
    <source>
        <strain evidence="13 14">CBS 756.74</strain>
    </source>
</reference>
<keyword evidence="5" id="KW-0862">Zinc</keyword>
<evidence type="ECO:0000256" key="11">
    <source>
        <dbReference type="SAM" id="MobiDB-lite"/>
    </source>
</evidence>
<evidence type="ECO:0000256" key="2">
    <source>
        <dbReference type="ARBA" id="ARBA00022723"/>
    </source>
</evidence>
<keyword evidence="4 10" id="KW-0863">Zinc-finger</keyword>
<dbReference type="PANTHER" id="PTHR14003:SF19">
    <property type="entry name" value="YY2 TRANSCRIPTION FACTOR"/>
    <property type="match status" value="1"/>
</dbReference>
<dbReference type="SUPFAM" id="SSF57667">
    <property type="entry name" value="beta-beta-alpha zinc fingers"/>
    <property type="match status" value="1"/>
</dbReference>
<evidence type="ECO:0000256" key="5">
    <source>
        <dbReference type="ARBA" id="ARBA00022833"/>
    </source>
</evidence>
<dbReference type="Proteomes" id="UP001610444">
    <property type="component" value="Unassembled WGS sequence"/>
</dbReference>
<dbReference type="PROSITE" id="PS00028">
    <property type="entry name" value="ZINC_FINGER_C2H2_1"/>
    <property type="match status" value="1"/>
</dbReference>
<evidence type="ECO:0000256" key="9">
    <source>
        <dbReference type="ARBA" id="ARBA00044085"/>
    </source>
</evidence>
<dbReference type="PANTHER" id="PTHR14003">
    <property type="entry name" value="TRANSCRIPTIONAL REPRESSOR PROTEIN YY"/>
    <property type="match status" value="1"/>
</dbReference>
<evidence type="ECO:0000256" key="6">
    <source>
        <dbReference type="ARBA" id="ARBA00022969"/>
    </source>
</evidence>
<evidence type="ECO:0000256" key="10">
    <source>
        <dbReference type="PROSITE-ProRule" id="PRU00042"/>
    </source>
</evidence>
<dbReference type="GeneID" id="98156991"/>
<evidence type="ECO:0000256" key="8">
    <source>
        <dbReference type="ARBA" id="ARBA00023321"/>
    </source>
</evidence>
<keyword evidence="3" id="KW-0677">Repeat</keyword>
<dbReference type="EMBL" id="JBFXLR010000075">
    <property type="protein sequence ID" value="KAL2839287.1"/>
    <property type="molecule type" value="Genomic_DNA"/>
</dbReference>
<proteinExistence type="predicted"/>
<comment type="subcellular location">
    <subcellularLocation>
        <location evidence="1">Nucleus</location>
    </subcellularLocation>
</comment>
<evidence type="ECO:0000256" key="7">
    <source>
        <dbReference type="ARBA" id="ARBA00023159"/>
    </source>
</evidence>
<gene>
    <name evidence="13" type="ORF">BJX68DRAFT_247866</name>
</gene>
<keyword evidence="14" id="KW-1185">Reference proteome</keyword>
<dbReference type="RefSeq" id="XP_070893456.1">
    <property type="nucleotide sequence ID" value="XM_071041827.1"/>
</dbReference>
<dbReference type="InterPro" id="IPR013087">
    <property type="entry name" value="Znf_C2H2_type"/>
</dbReference>